<dbReference type="EMBL" id="BMAU01021280">
    <property type="protein sequence ID" value="GFY08070.1"/>
    <property type="molecule type" value="Genomic_DNA"/>
</dbReference>
<reference evidence="1" key="1">
    <citation type="submission" date="2020-08" db="EMBL/GenBank/DDBJ databases">
        <title>Multicomponent nature underlies the extraordinary mechanical properties of spider dragline silk.</title>
        <authorList>
            <person name="Kono N."/>
            <person name="Nakamura H."/>
            <person name="Mori M."/>
            <person name="Yoshida Y."/>
            <person name="Ohtoshi R."/>
            <person name="Malay A.D."/>
            <person name="Moran D.A.P."/>
            <person name="Tomita M."/>
            <person name="Numata K."/>
            <person name="Arakawa K."/>
        </authorList>
    </citation>
    <scope>NUCLEOTIDE SEQUENCE</scope>
</reference>
<name>A0A8X6SB96_TRICX</name>
<protein>
    <submittedName>
        <fullName evidence="1">Integrase_H2C2 domain-containing protein</fullName>
    </submittedName>
</protein>
<evidence type="ECO:0000313" key="2">
    <source>
        <dbReference type="Proteomes" id="UP000887159"/>
    </source>
</evidence>
<comment type="caution">
    <text evidence="1">The sequence shown here is derived from an EMBL/GenBank/DDBJ whole genome shotgun (WGS) entry which is preliminary data.</text>
</comment>
<accession>A0A8X6SB96</accession>
<gene>
    <name evidence="1" type="primary">AVEN_257492_1</name>
    <name evidence="1" type="ORF">TNCV_1354861</name>
</gene>
<dbReference type="AlphaFoldDB" id="A0A8X6SB96"/>
<sequence>MALGDSLPQINLGVQGSESNELTLSKLKRKRGNLRGVVTKQITKLESDILIPDIAVEDLEESFQLLTERGEELKLIDSQIESLIEIDGIEAEFDIVEQYREKIMRVRQGNCLQEKSRICRVDSLRISDGLEWGEACSANQDLLSLNEWVSEKIIEPVEPEELAREKGHFLPHRPIFKENSTTRIRPVFDASTKERNSGSPNDCIEKGPNYLELIPKLLNRFQQIKYGVISDI</sequence>
<keyword evidence="2" id="KW-1185">Reference proteome</keyword>
<proteinExistence type="predicted"/>
<organism evidence="1 2">
    <name type="scientific">Trichonephila clavipes</name>
    <name type="common">Golden silk orbweaver</name>
    <name type="synonym">Nephila clavipes</name>
    <dbReference type="NCBI Taxonomy" id="2585209"/>
    <lineage>
        <taxon>Eukaryota</taxon>
        <taxon>Metazoa</taxon>
        <taxon>Ecdysozoa</taxon>
        <taxon>Arthropoda</taxon>
        <taxon>Chelicerata</taxon>
        <taxon>Arachnida</taxon>
        <taxon>Araneae</taxon>
        <taxon>Araneomorphae</taxon>
        <taxon>Entelegynae</taxon>
        <taxon>Araneoidea</taxon>
        <taxon>Nephilidae</taxon>
        <taxon>Trichonephila</taxon>
    </lineage>
</organism>
<evidence type="ECO:0000313" key="1">
    <source>
        <dbReference type="EMBL" id="GFY08070.1"/>
    </source>
</evidence>
<dbReference type="Proteomes" id="UP000887159">
    <property type="component" value="Unassembled WGS sequence"/>
</dbReference>